<dbReference type="InterPro" id="IPR012337">
    <property type="entry name" value="RNaseH-like_sf"/>
</dbReference>
<feature type="domain" description="Exuperantia RNAse H-like" evidence="3">
    <location>
        <begin position="56"/>
        <end position="215"/>
    </location>
</feature>
<sequence length="516" mass="57579">MDVRCENVVAVCFDGTSTMVGDCTGVWARLSSAMVSTSKENGFEIDAKLGIPVGKYYVVGWDVDTTGRRLVDEICQIAAFSKDTSFSQYVMPYRDLNMAAKRRHNIRVVTIGRYRMLKDSKSGKILKTKSEISALNDFLHWLEELRGKDLDGVLLVSHEPRKCAPALLLESLRRYNLVDRFMAVVKGFVNSYTIAELKCAKTVKSFSLRTLSKVLLDKEGDLDNAMERARLAYQVTYHLCGGDEKLETAQGAGDAREASTSFLETICGFVWSIKSEEEELEQLKAILKKQNSLRPIFWPLLRFSRKERQRASGLRRLLVDAGVEYESLTVHYAADGKQGISKLLETVKGEPKDIEELQDILLGHFDPEHKPKPEAKPEPVQGKVLSGENVSGTSTPDTTASSPMKSPSSGSETNVTSSVTQSLPGSPGKQVSSTRSLDKEDISQSKSYSSDSPTFFITHQSARQVNRSLNPHRYCLVIHNSHRFSTIRRFAFCQDSPRELRGAGQQWFRVNIAALS</sequence>
<feature type="compositionally biased region" description="Low complexity" evidence="1">
    <location>
        <begin position="401"/>
        <end position="411"/>
    </location>
</feature>
<dbReference type="SUPFAM" id="SSF53098">
    <property type="entry name" value="Ribonuclease H-like"/>
    <property type="match status" value="1"/>
</dbReference>
<dbReference type="GO" id="GO:0042803">
    <property type="term" value="F:protein homodimerization activity"/>
    <property type="evidence" value="ECO:0007669"/>
    <property type="project" value="InterPro"/>
</dbReference>
<dbReference type="Pfam" id="PF18609">
    <property type="entry name" value="SAM_Exu"/>
    <property type="match status" value="1"/>
</dbReference>
<dbReference type="EMBL" id="OA568930">
    <property type="protein sequence ID" value="CAD7202045.1"/>
    <property type="molecule type" value="Genomic_DNA"/>
</dbReference>
<evidence type="ECO:0000259" key="3">
    <source>
        <dbReference type="Pfam" id="PF22123"/>
    </source>
</evidence>
<feature type="compositionally biased region" description="Polar residues" evidence="1">
    <location>
        <begin position="412"/>
        <end position="435"/>
    </location>
</feature>
<evidence type="ECO:0008006" key="5">
    <source>
        <dbReference type="Google" id="ProtNLM"/>
    </source>
</evidence>
<protein>
    <recommendedName>
        <fullName evidence="5">Maternal protein exuperantia</fullName>
    </recommendedName>
</protein>
<organism evidence="4">
    <name type="scientific">Timema douglasi</name>
    <name type="common">Walking stick</name>
    <dbReference type="NCBI Taxonomy" id="61478"/>
    <lineage>
        <taxon>Eukaryota</taxon>
        <taxon>Metazoa</taxon>
        <taxon>Ecdysozoa</taxon>
        <taxon>Arthropoda</taxon>
        <taxon>Hexapoda</taxon>
        <taxon>Insecta</taxon>
        <taxon>Pterygota</taxon>
        <taxon>Neoptera</taxon>
        <taxon>Polyneoptera</taxon>
        <taxon>Phasmatodea</taxon>
        <taxon>Timematodea</taxon>
        <taxon>Timematoidea</taxon>
        <taxon>Timematidae</taxon>
        <taxon>Timema</taxon>
    </lineage>
</organism>
<proteinExistence type="predicted"/>
<dbReference type="PANTHER" id="PTHR12384:SF2">
    <property type="entry name" value="MATERNAL PROTEIN EXUPERANTIA"/>
    <property type="match status" value="1"/>
</dbReference>
<dbReference type="InterPro" id="IPR054362">
    <property type="entry name" value="Exu_RNase_H-like"/>
</dbReference>
<feature type="domain" description="Exuperantia SAM-like" evidence="2">
    <location>
        <begin position="294"/>
        <end position="364"/>
    </location>
</feature>
<dbReference type="InterPro" id="IPR040941">
    <property type="entry name" value="SAM_Exu"/>
</dbReference>
<evidence type="ECO:0000259" key="2">
    <source>
        <dbReference type="Pfam" id="PF18609"/>
    </source>
</evidence>
<feature type="region of interest" description="Disordered" evidence="1">
    <location>
        <begin position="365"/>
        <end position="450"/>
    </location>
</feature>
<dbReference type="PANTHER" id="PTHR12384">
    <property type="entry name" value="MATERNAL PROTEIN EXUPERANTIA"/>
    <property type="match status" value="1"/>
</dbReference>
<feature type="compositionally biased region" description="Polar residues" evidence="1">
    <location>
        <begin position="388"/>
        <end position="400"/>
    </location>
</feature>
<accession>A0A7R8VRV4</accession>
<dbReference type="GO" id="GO:0045450">
    <property type="term" value="P:bicoid mRNA localization"/>
    <property type="evidence" value="ECO:0007669"/>
    <property type="project" value="InterPro"/>
</dbReference>
<dbReference type="GO" id="GO:0003723">
    <property type="term" value="F:RNA binding"/>
    <property type="evidence" value="ECO:0007669"/>
    <property type="project" value="InterPro"/>
</dbReference>
<dbReference type="Pfam" id="PF22123">
    <property type="entry name" value="Exu_RNase_H_like"/>
    <property type="match status" value="1"/>
</dbReference>
<evidence type="ECO:0000256" key="1">
    <source>
        <dbReference type="SAM" id="MobiDB-lite"/>
    </source>
</evidence>
<gene>
    <name evidence="4" type="ORF">TDIB3V08_LOCUS8234</name>
</gene>
<name>A0A7R8VRV4_TIMDO</name>
<feature type="compositionally biased region" description="Basic and acidic residues" evidence="1">
    <location>
        <begin position="365"/>
        <end position="377"/>
    </location>
</feature>
<evidence type="ECO:0000313" key="4">
    <source>
        <dbReference type="EMBL" id="CAD7202045.1"/>
    </source>
</evidence>
<dbReference type="Gene3D" id="3.30.420.10">
    <property type="entry name" value="Ribonuclease H-like superfamily/Ribonuclease H"/>
    <property type="match status" value="1"/>
</dbReference>
<reference evidence="4" key="1">
    <citation type="submission" date="2020-11" db="EMBL/GenBank/DDBJ databases">
        <authorList>
            <person name="Tran Van P."/>
        </authorList>
    </citation>
    <scope>NUCLEOTIDE SEQUENCE</scope>
</reference>
<dbReference type="AlphaFoldDB" id="A0A7R8VRV4"/>
<dbReference type="InterPro" id="IPR036397">
    <property type="entry name" value="RNaseH_sf"/>
</dbReference>
<dbReference type="InterPro" id="IPR037998">
    <property type="entry name" value="Exu"/>
</dbReference>